<dbReference type="RefSeq" id="WP_308422402.1">
    <property type="nucleotide sequence ID" value="NZ_BMJQ01000003.1"/>
</dbReference>
<sequence length="53" mass="5678">MRIAVIGTGYVGRVSGACFSEFGASSRRGDDHADRIVVDLRNIFGSARVARHA</sequence>
<dbReference type="AlphaFoldDB" id="A0A8J2YSM7"/>
<organism evidence="1 2">
    <name type="scientific">Aliidongia dinghuensis</name>
    <dbReference type="NCBI Taxonomy" id="1867774"/>
    <lineage>
        <taxon>Bacteria</taxon>
        <taxon>Pseudomonadati</taxon>
        <taxon>Pseudomonadota</taxon>
        <taxon>Alphaproteobacteria</taxon>
        <taxon>Rhodospirillales</taxon>
        <taxon>Dongiaceae</taxon>
        <taxon>Aliidongia</taxon>
    </lineage>
</organism>
<dbReference type="SUPFAM" id="SSF51735">
    <property type="entry name" value="NAD(P)-binding Rossmann-fold domains"/>
    <property type="match status" value="1"/>
</dbReference>
<dbReference type="Gene3D" id="3.40.50.720">
    <property type="entry name" value="NAD(P)-binding Rossmann-like Domain"/>
    <property type="match status" value="1"/>
</dbReference>
<comment type="caution">
    <text evidence="1">The sequence shown here is derived from an EMBL/GenBank/DDBJ whole genome shotgun (WGS) entry which is preliminary data.</text>
</comment>
<accession>A0A8J2YSM7</accession>
<dbReference type="InterPro" id="IPR036291">
    <property type="entry name" value="NAD(P)-bd_dom_sf"/>
</dbReference>
<evidence type="ECO:0000313" key="2">
    <source>
        <dbReference type="Proteomes" id="UP000646365"/>
    </source>
</evidence>
<reference evidence="1" key="2">
    <citation type="submission" date="2020-09" db="EMBL/GenBank/DDBJ databases">
        <authorList>
            <person name="Sun Q."/>
            <person name="Zhou Y."/>
        </authorList>
    </citation>
    <scope>NUCLEOTIDE SEQUENCE</scope>
    <source>
        <strain evidence="1">CGMCC 1.15725</strain>
    </source>
</reference>
<evidence type="ECO:0008006" key="3">
    <source>
        <dbReference type="Google" id="ProtNLM"/>
    </source>
</evidence>
<evidence type="ECO:0000313" key="1">
    <source>
        <dbReference type="EMBL" id="GGF10828.1"/>
    </source>
</evidence>
<name>A0A8J2YSM7_9PROT</name>
<protein>
    <recommendedName>
        <fullName evidence="3">UDP-glucose/GDP-mannose dehydrogenase N-terminal domain-containing protein</fullName>
    </recommendedName>
</protein>
<proteinExistence type="predicted"/>
<dbReference type="EMBL" id="BMJQ01000003">
    <property type="protein sequence ID" value="GGF10828.1"/>
    <property type="molecule type" value="Genomic_DNA"/>
</dbReference>
<keyword evidence="2" id="KW-1185">Reference proteome</keyword>
<reference evidence="1" key="1">
    <citation type="journal article" date="2014" name="Int. J. Syst. Evol. Microbiol.">
        <title>Complete genome sequence of Corynebacterium casei LMG S-19264T (=DSM 44701T), isolated from a smear-ripened cheese.</title>
        <authorList>
            <consortium name="US DOE Joint Genome Institute (JGI-PGF)"/>
            <person name="Walter F."/>
            <person name="Albersmeier A."/>
            <person name="Kalinowski J."/>
            <person name="Ruckert C."/>
        </authorList>
    </citation>
    <scope>NUCLEOTIDE SEQUENCE</scope>
    <source>
        <strain evidence="1">CGMCC 1.15725</strain>
    </source>
</reference>
<dbReference type="Proteomes" id="UP000646365">
    <property type="component" value="Unassembled WGS sequence"/>
</dbReference>
<gene>
    <name evidence="1" type="ORF">GCM10011611_15510</name>
</gene>